<reference evidence="2 3" key="1">
    <citation type="journal article" date="2014" name="Mol. Plant">
        <title>Chromosome Scale Genome Assembly and Transcriptome Profiling of Nannochloropsis gaditana in Nitrogen Depletion.</title>
        <authorList>
            <person name="Corteggiani Carpinelli E."/>
            <person name="Telatin A."/>
            <person name="Vitulo N."/>
            <person name="Forcato C."/>
            <person name="D'Angelo M."/>
            <person name="Schiavon R."/>
            <person name="Vezzi A."/>
            <person name="Giacometti G.M."/>
            <person name="Morosinotto T."/>
            <person name="Valle G."/>
        </authorList>
    </citation>
    <scope>NUCLEOTIDE SEQUENCE [LARGE SCALE GENOMIC DNA]</scope>
    <source>
        <strain evidence="2 3">B-31</strain>
    </source>
</reference>
<evidence type="ECO:0000313" key="2">
    <source>
        <dbReference type="EMBL" id="EWM22072.1"/>
    </source>
</evidence>
<evidence type="ECO:0000313" key="3">
    <source>
        <dbReference type="Proteomes" id="UP000019335"/>
    </source>
</evidence>
<sequence>MRGEREGGWQENEGCVRYPARNCRVIRRKKHARRRWNGPRQSQKKNETRNGLQNGTRIVARRVKYEEVGASRLRSCRSQSSFAFLLSLADPGCSQTTTRVFLVPIWPKVVRIPRRNSASSQIHRSPKIVCSHPLSGHSDQAEGGTARTRPRHYPALAGASFELETLSTFLRRSFAEAVFTPTRGHAASVLSQASLTPRRRARRPPPRLACQFWRHTVVAVLFLDSTRGEDKGRGQVAEKVALGAIFADCKDPGDTKDVLKYNDRNSSPLLLLGFVSTSIGTASAEPTRQVPPAIGRVCGNLLLLRLSDLDGSLKFFWAEDADNDEGDDVPEEEDEGDTDVFTCCVLESFNLGRPTRHLAAVTSSHSCRSLLLRPLIQRAFRLVIVVPGSVLR</sequence>
<proteinExistence type="predicted"/>
<name>W7T6C6_9STRA</name>
<dbReference type="AlphaFoldDB" id="W7T6C6"/>
<dbReference type="Proteomes" id="UP000019335">
    <property type="component" value="Unassembled WGS sequence"/>
</dbReference>
<gene>
    <name evidence="2" type="ORF">Naga_100039g18</name>
</gene>
<dbReference type="EMBL" id="AZIL01002280">
    <property type="protein sequence ID" value="EWM22072.1"/>
    <property type="molecule type" value="Genomic_DNA"/>
</dbReference>
<evidence type="ECO:0000256" key="1">
    <source>
        <dbReference type="SAM" id="MobiDB-lite"/>
    </source>
</evidence>
<keyword evidence="3" id="KW-1185">Reference proteome</keyword>
<feature type="region of interest" description="Disordered" evidence="1">
    <location>
        <begin position="29"/>
        <end position="55"/>
    </location>
</feature>
<comment type="caution">
    <text evidence="2">The sequence shown here is derived from an EMBL/GenBank/DDBJ whole genome shotgun (WGS) entry which is preliminary data.</text>
</comment>
<accession>W7T6C6</accession>
<organism evidence="2 3">
    <name type="scientific">Nannochloropsis gaditana</name>
    <dbReference type="NCBI Taxonomy" id="72520"/>
    <lineage>
        <taxon>Eukaryota</taxon>
        <taxon>Sar</taxon>
        <taxon>Stramenopiles</taxon>
        <taxon>Ochrophyta</taxon>
        <taxon>Eustigmatophyceae</taxon>
        <taxon>Eustigmatales</taxon>
        <taxon>Monodopsidaceae</taxon>
        <taxon>Nannochloropsis</taxon>
    </lineage>
</organism>
<feature type="region of interest" description="Disordered" evidence="1">
    <location>
        <begin position="129"/>
        <end position="148"/>
    </location>
</feature>
<protein>
    <submittedName>
        <fullName evidence="2">Uncharacterized protein</fullName>
    </submittedName>
</protein>